<organism evidence="1 2">
    <name type="scientific">Ascaris lumbricoides</name>
    <name type="common">Giant roundworm</name>
    <dbReference type="NCBI Taxonomy" id="6252"/>
    <lineage>
        <taxon>Eukaryota</taxon>
        <taxon>Metazoa</taxon>
        <taxon>Ecdysozoa</taxon>
        <taxon>Nematoda</taxon>
        <taxon>Chromadorea</taxon>
        <taxon>Rhabditida</taxon>
        <taxon>Spirurina</taxon>
        <taxon>Ascaridomorpha</taxon>
        <taxon>Ascaridoidea</taxon>
        <taxon>Ascarididae</taxon>
        <taxon>Ascaris</taxon>
    </lineage>
</organism>
<dbReference type="Proteomes" id="UP000036681">
    <property type="component" value="Unplaced"/>
</dbReference>
<evidence type="ECO:0000313" key="2">
    <source>
        <dbReference type="WBParaSite" id="ALUE_0001951401-mRNA-1"/>
    </source>
</evidence>
<reference evidence="2" key="1">
    <citation type="submission" date="2017-02" db="UniProtKB">
        <authorList>
            <consortium name="WormBaseParasite"/>
        </authorList>
    </citation>
    <scope>IDENTIFICATION</scope>
</reference>
<proteinExistence type="predicted"/>
<dbReference type="AlphaFoldDB" id="A0A0M3IL86"/>
<name>A0A0M3IL86_ASCLU</name>
<protein>
    <submittedName>
        <fullName evidence="2">FBA_1 domain-containing protein</fullName>
    </submittedName>
</protein>
<evidence type="ECO:0000313" key="1">
    <source>
        <dbReference type="Proteomes" id="UP000036681"/>
    </source>
</evidence>
<dbReference type="WBParaSite" id="ALUE_0001951401-mRNA-1">
    <property type="protein sequence ID" value="ALUE_0001951401-mRNA-1"/>
    <property type="gene ID" value="ALUE_0001951401"/>
</dbReference>
<keyword evidence="1" id="KW-1185">Reference proteome</keyword>
<sequence>MVMLEALDDSRKFYSKMSNGERIPRLAVGPYHQRPAPILTDTPFVNGSSNFFFCFVHSQDERILSISLDEVLILS</sequence>
<accession>A0A0M3IL86</accession>